<organism evidence="8 9">
    <name type="scientific">Roseospira marina</name>
    <dbReference type="NCBI Taxonomy" id="140057"/>
    <lineage>
        <taxon>Bacteria</taxon>
        <taxon>Pseudomonadati</taxon>
        <taxon>Pseudomonadota</taxon>
        <taxon>Alphaproteobacteria</taxon>
        <taxon>Rhodospirillales</taxon>
        <taxon>Rhodospirillaceae</taxon>
        <taxon>Roseospira</taxon>
    </lineage>
</organism>
<evidence type="ECO:0000256" key="5">
    <source>
        <dbReference type="PROSITE-ProRule" id="PRU01248"/>
    </source>
</evidence>
<dbReference type="PANTHER" id="PTHR30629">
    <property type="entry name" value="PROPHAGE INTEGRASE"/>
    <property type="match status" value="1"/>
</dbReference>
<dbReference type="OrthoDB" id="9795573at2"/>
<evidence type="ECO:0000256" key="1">
    <source>
        <dbReference type="ARBA" id="ARBA00008857"/>
    </source>
</evidence>
<dbReference type="InterPro" id="IPR010998">
    <property type="entry name" value="Integrase_recombinase_N"/>
</dbReference>
<proteinExistence type="inferred from homology"/>
<dbReference type="PANTHER" id="PTHR30629:SF2">
    <property type="entry name" value="PROPHAGE INTEGRASE INTS-RELATED"/>
    <property type="match status" value="1"/>
</dbReference>
<accession>A0A5M6I6S1</accession>
<dbReference type="EMBL" id="VWPJ01000026">
    <property type="protein sequence ID" value="KAA5603961.1"/>
    <property type="molecule type" value="Genomic_DNA"/>
</dbReference>
<comment type="caution">
    <text evidence="8">The sequence shown here is derived from an EMBL/GenBank/DDBJ whole genome shotgun (WGS) entry which is preliminary data.</text>
</comment>
<dbReference type="Pfam" id="PF22022">
    <property type="entry name" value="Phage_int_M"/>
    <property type="match status" value="1"/>
</dbReference>
<dbReference type="Gene3D" id="3.30.160.390">
    <property type="entry name" value="Integrase, DNA-binding domain"/>
    <property type="match status" value="1"/>
</dbReference>
<dbReference type="GO" id="GO:0003677">
    <property type="term" value="F:DNA binding"/>
    <property type="evidence" value="ECO:0007669"/>
    <property type="project" value="UniProtKB-UniRule"/>
</dbReference>
<dbReference type="InterPro" id="IPR053876">
    <property type="entry name" value="Phage_int_M"/>
</dbReference>
<dbReference type="Pfam" id="PF13356">
    <property type="entry name" value="Arm-DNA-bind_3"/>
    <property type="match status" value="1"/>
</dbReference>
<dbReference type="InterPro" id="IPR038488">
    <property type="entry name" value="Integrase_DNA-bd_sf"/>
</dbReference>
<dbReference type="InterPro" id="IPR044068">
    <property type="entry name" value="CB"/>
</dbReference>
<dbReference type="Gene3D" id="1.10.443.10">
    <property type="entry name" value="Intergrase catalytic core"/>
    <property type="match status" value="1"/>
</dbReference>
<sequence length="422" mass="45948">MAGKLSARRIATLKEPGSYADGDGLYLKITKDGGRNWVFRYQMDKRRREMGLGRLVDVSLAEARDLLTEARRHVREGRDPIDVRNAARAANATPAAGSGPTLRAFAADLIAAKAPAWRNPKHAAQWSATLETYAWPTIGDRPLDSVTTEDVLAILRPIWAEKTETAKRVRGRLETVLDAARAMGLRTGENPARWKGHLDQILPAPSRVSAVEHSPALPYAAMPAFWRRLRMTDGLGAKALQFAILTAARTGEVLGATWDEVGDGAAGLGPDGPDPMAPLRWDRVDATRLVWTIPAARMKAAKEHRVPLSAPAVELLRDLEAARVVHGGGSPLVFPGQRKGRPLSNMAMLAVTRRMEVPAVPHGFRSTFRDWAGEVAGAPHEICEAALAHTKADKVVAAYQRGDFFERRRALMDAWAAFLAGG</sequence>
<dbReference type="InterPro" id="IPR013762">
    <property type="entry name" value="Integrase-like_cat_sf"/>
</dbReference>
<dbReference type="PROSITE" id="PS51900">
    <property type="entry name" value="CB"/>
    <property type="match status" value="1"/>
</dbReference>
<reference evidence="8 9" key="1">
    <citation type="submission" date="2019-09" db="EMBL/GenBank/DDBJ databases">
        <title>Genome sequence of Roseospira marina, one of the more divergent members of the non-sulfur purple photosynthetic bacterial family, the Rhodospirillaceae.</title>
        <authorList>
            <person name="Meyer T."/>
            <person name="Kyndt J."/>
        </authorList>
    </citation>
    <scope>NUCLEOTIDE SEQUENCE [LARGE SCALE GENOMIC DNA]</scope>
    <source>
        <strain evidence="8 9">DSM 15113</strain>
    </source>
</reference>
<name>A0A5M6I6S1_9PROT</name>
<dbReference type="PROSITE" id="PS51898">
    <property type="entry name" value="TYR_RECOMBINASE"/>
    <property type="match status" value="1"/>
</dbReference>
<dbReference type="InterPro" id="IPR025166">
    <property type="entry name" value="Integrase_DNA_bind_dom"/>
</dbReference>
<dbReference type="AlphaFoldDB" id="A0A5M6I6S1"/>
<keyword evidence="4" id="KW-0233">DNA recombination</keyword>
<keyword evidence="9" id="KW-1185">Reference proteome</keyword>
<feature type="domain" description="Core-binding (CB)" evidence="7">
    <location>
        <begin position="100"/>
        <end position="181"/>
    </location>
</feature>
<dbReference type="GO" id="GO:0006310">
    <property type="term" value="P:DNA recombination"/>
    <property type="evidence" value="ECO:0007669"/>
    <property type="project" value="UniProtKB-KW"/>
</dbReference>
<evidence type="ECO:0000256" key="4">
    <source>
        <dbReference type="ARBA" id="ARBA00023172"/>
    </source>
</evidence>
<dbReference type="InterPro" id="IPR002104">
    <property type="entry name" value="Integrase_catalytic"/>
</dbReference>
<evidence type="ECO:0000259" key="7">
    <source>
        <dbReference type="PROSITE" id="PS51900"/>
    </source>
</evidence>
<dbReference type="GO" id="GO:0015074">
    <property type="term" value="P:DNA integration"/>
    <property type="evidence" value="ECO:0007669"/>
    <property type="project" value="UniProtKB-KW"/>
</dbReference>
<evidence type="ECO:0000256" key="2">
    <source>
        <dbReference type="ARBA" id="ARBA00022908"/>
    </source>
</evidence>
<dbReference type="Pfam" id="PF00589">
    <property type="entry name" value="Phage_integrase"/>
    <property type="match status" value="1"/>
</dbReference>
<evidence type="ECO:0000313" key="9">
    <source>
        <dbReference type="Proteomes" id="UP000324065"/>
    </source>
</evidence>
<gene>
    <name evidence="8" type="ORF">F1188_18240</name>
</gene>
<comment type="similarity">
    <text evidence="1">Belongs to the 'phage' integrase family.</text>
</comment>
<dbReference type="RefSeq" id="WP_150063884.1">
    <property type="nucleotide sequence ID" value="NZ_JACHII010000026.1"/>
</dbReference>
<feature type="domain" description="Tyr recombinase" evidence="6">
    <location>
        <begin position="212"/>
        <end position="413"/>
    </location>
</feature>
<evidence type="ECO:0000256" key="3">
    <source>
        <dbReference type="ARBA" id="ARBA00023125"/>
    </source>
</evidence>
<keyword evidence="3 5" id="KW-0238">DNA-binding</keyword>
<evidence type="ECO:0000259" key="6">
    <source>
        <dbReference type="PROSITE" id="PS51898"/>
    </source>
</evidence>
<dbReference type="InterPro" id="IPR011010">
    <property type="entry name" value="DNA_brk_join_enz"/>
</dbReference>
<dbReference type="CDD" id="cd00801">
    <property type="entry name" value="INT_P4_C"/>
    <property type="match status" value="1"/>
</dbReference>
<dbReference type="Proteomes" id="UP000324065">
    <property type="component" value="Unassembled WGS sequence"/>
</dbReference>
<dbReference type="InterPro" id="IPR050808">
    <property type="entry name" value="Phage_Integrase"/>
</dbReference>
<dbReference type="Gene3D" id="1.10.150.130">
    <property type="match status" value="1"/>
</dbReference>
<dbReference type="SUPFAM" id="SSF56349">
    <property type="entry name" value="DNA breaking-rejoining enzymes"/>
    <property type="match status" value="2"/>
</dbReference>
<evidence type="ECO:0000313" key="8">
    <source>
        <dbReference type="EMBL" id="KAA5603961.1"/>
    </source>
</evidence>
<protein>
    <submittedName>
        <fullName evidence="8">Site-specific integrase</fullName>
    </submittedName>
</protein>
<keyword evidence="2" id="KW-0229">DNA integration</keyword>